<name>A0A554ND03_9EURY</name>
<gene>
    <name evidence="2" type="ORF">DP107_05325</name>
</gene>
<feature type="domain" description="N-acetyltransferase" evidence="1">
    <location>
        <begin position="12"/>
        <end position="174"/>
    </location>
</feature>
<dbReference type="CDD" id="cd04301">
    <property type="entry name" value="NAT_SF"/>
    <property type="match status" value="1"/>
</dbReference>
<dbReference type="InterPro" id="IPR051908">
    <property type="entry name" value="Ribosomal_N-acetyltransferase"/>
</dbReference>
<reference evidence="2 3" key="1">
    <citation type="submission" date="2018-06" db="EMBL/GenBank/DDBJ databases">
        <title>Natronomonas sp. F16-60 a new haloarchaeon isolated from a solar saltern of Isla Cristina, Huelva, Spain.</title>
        <authorList>
            <person name="Duran-Viseras A."/>
            <person name="Sanchez-Porro C."/>
            <person name="Ventosa A."/>
        </authorList>
    </citation>
    <scope>NUCLEOTIDE SEQUENCE [LARGE SCALE GENOMIC DNA]</scope>
    <source>
        <strain evidence="2 3">F16-60</strain>
    </source>
</reference>
<dbReference type="InParanoid" id="A0A554ND03"/>
<dbReference type="SUPFAM" id="SSF55729">
    <property type="entry name" value="Acyl-CoA N-acyltransferases (Nat)"/>
    <property type="match status" value="1"/>
</dbReference>
<sequence>MPGPAFRRGETVALHPANEEDIGFLHEHANDPEIRWGLTTAFPRTRTETEERHEQYADDDSGVGLLVVPRDDDEPVGRVVGFGIDPTHGTAELAAWVDPDYHGRGYASEATALLIDHLFAERRLHRLVARAIVPDEPSRAVLEGLGFHEEGVQPAEKYVDGEHVGVVRYAMLAREWDGVEAALGGEA</sequence>
<evidence type="ECO:0000313" key="2">
    <source>
        <dbReference type="EMBL" id="TSD15271.1"/>
    </source>
</evidence>
<dbReference type="AlphaFoldDB" id="A0A554ND03"/>
<dbReference type="RefSeq" id="WP_144261112.1">
    <property type="nucleotide sequence ID" value="NZ_QMDX01000002.1"/>
</dbReference>
<evidence type="ECO:0000259" key="1">
    <source>
        <dbReference type="PROSITE" id="PS51186"/>
    </source>
</evidence>
<dbReference type="PROSITE" id="PS51186">
    <property type="entry name" value="GNAT"/>
    <property type="match status" value="1"/>
</dbReference>
<organism evidence="2 3">
    <name type="scientific">Haloglomus irregulare</name>
    <dbReference type="NCBI Taxonomy" id="2234134"/>
    <lineage>
        <taxon>Archaea</taxon>
        <taxon>Methanobacteriati</taxon>
        <taxon>Methanobacteriota</taxon>
        <taxon>Stenosarchaea group</taxon>
        <taxon>Halobacteria</taxon>
        <taxon>Halobacteriales</taxon>
        <taxon>Natronomonadaceae</taxon>
        <taxon>Haloglomus</taxon>
    </lineage>
</organism>
<keyword evidence="2" id="KW-0808">Transferase</keyword>
<dbReference type="InterPro" id="IPR016181">
    <property type="entry name" value="Acyl_CoA_acyltransferase"/>
</dbReference>
<dbReference type="Proteomes" id="UP000319894">
    <property type="component" value="Unassembled WGS sequence"/>
</dbReference>
<evidence type="ECO:0000313" key="3">
    <source>
        <dbReference type="Proteomes" id="UP000319894"/>
    </source>
</evidence>
<dbReference type="OrthoDB" id="120213at2157"/>
<dbReference type="PANTHER" id="PTHR43441:SF10">
    <property type="entry name" value="ACETYLTRANSFERASE"/>
    <property type="match status" value="1"/>
</dbReference>
<dbReference type="GO" id="GO:0008999">
    <property type="term" value="F:protein-N-terminal-alanine acetyltransferase activity"/>
    <property type="evidence" value="ECO:0007669"/>
    <property type="project" value="TreeGrafter"/>
</dbReference>
<dbReference type="GO" id="GO:0005737">
    <property type="term" value="C:cytoplasm"/>
    <property type="evidence" value="ECO:0007669"/>
    <property type="project" value="TreeGrafter"/>
</dbReference>
<proteinExistence type="predicted"/>
<dbReference type="Pfam" id="PF13302">
    <property type="entry name" value="Acetyltransf_3"/>
    <property type="match status" value="1"/>
</dbReference>
<dbReference type="InterPro" id="IPR000182">
    <property type="entry name" value="GNAT_dom"/>
</dbReference>
<protein>
    <submittedName>
        <fullName evidence="2">GNAT family N-acetyltransferase</fullName>
    </submittedName>
</protein>
<accession>A0A554ND03</accession>
<dbReference type="EMBL" id="QMDX01000002">
    <property type="protein sequence ID" value="TSD15271.1"/>
    <property type="molecule type" value="Genomic_DNA"/>
</dbReference>
<keyword evidence="3" id="KW-1185">Reference proteome</keyword>
<comment type="caution">
    <text evidence="2">The sequence shown here is derived from an EMBL/GenBank/DDBJ whole genome shotgun (WGS) entry which is preliminary data.</text>
</comment>
<dbReference type="Gene3D" id="3.40.630.30">
    <property type="match status" value="1"/>
</dbReference>
<dbReference type="PANTHER" id="PTHR43441">
    <property type="entry name" value="RIBOSOMAL-PROTEIN-SERINE ACETYLTRANSFERASE"/>
    <property type="match status" value="1"/>
</dbReference>
<dbReference type="GO" id="GO:1990189">
    <property type="term" value="F:protein N-terminal-serine acetyltransferase activity"/>
    <property type="evidence" value="ECO:0007669"/>
    <property type="project" value="TreeGrafter"/>
</dbReference>